<dbReference type="InterPro" id="IPR029052">
    <property type="entry name" value="Metallo-depent_PP-like"/>
</dbReference>
<reference evidence="2 3" key="1">
    <citation type="journal article" date="2013" name="Genome Announc.">
        <title>Draft Genome Sequence of Sphingobium ummariense Strain RL-3, a Hexachlorocyclohexane-Degrading Bacterium.</title>
        <authorList>
            <person name="Kohli P."/>
            <person name="Dua A."/>
            <person name="Sangwan N."/>
            <person name="Oldach P."/>
            <person name="Khurana J.P."/>
            <person name="Lal R."/>
        </authorList>
    </citation>
    <scope>NUCLEOTIDE SEQUENCE [LARGE SCALE GENOMIC DNA]</scope>
    <source>
        <strain evidence="2 3">RL-3</strain>
    </source>
</reference>
<dbReference type="EMBL" id="AUWY01000124">
    <property type="protein sequence ID" value="EQB30225.1"/>
    <property type="molecule type" value="Genomic_DNA"/>
</dbReference>
<evidence type="ECO:0000313" key="3">
    <source>
        <dbReference type="Proteomes" id="UP000015523"/>
    </source>
</evidence>
<accession>T0IN38</accession>
<dbReference type="SUPFAM" id="SSF56300">
    <property type="entry name" value="Metallo-dependent phosphatases"/>
    <property type="match status" value="1"/>
</dbReference>
<gene>
    <name evidence="2" type="ORF">M529_21015</name>
</gene>
<proteinExistence type="predicted"/>
<evidence type="ECO:0000313" key="2">
    <source>
        <dbReference type="EMBL" id="EQB30225.1"/>
    </source>
</evidence>
<dbReference type="PANTHER" id="PTHR42850">
    <property type="entry name" value="METALLOPHOSPHOESTERASE"/>
    <property type="match status" value="1"/>
</dbReference>
<dbReference type="GO" id="GO:0016791">
    <property type="term" value="F:phosphatase activity"/>
    <property type="evidence" value="ECO:0007669"/>
    <property type="project" value="TreeGrafter"/>
</dbReference>
<dbReference type="PANTHER" id="PTHR42850:SF4">
    <property type="entry name" value="ZINC-DEPENDENT ENDOPOLYPHOSPHATASE"/>
    <property type="match status" value="1"/>
</dbReference>
<dbReference type="InterPro" id="IPR050126">
    <property type="entry name" value="Ap4A_hydrolase"/>
</dbReference>
<dbReference type="PATRIC" id="fig|1346791.3.peg.4066"/>
<dbReference type="GO" id="GO:0008803">
    <property type="term" value="F:bis(5'-nucleosyl)-tetraphosphatase (symmetrical) activity"/>
    <property type="evidence" value="ECO:0007669"/>
    <property type="project" value="TreeGrafter"/>
</dbReference>
<dbReference type="OrthoDB" id="9807890at2"/>
<dbReference type="Pfam" id="PF00149">
    <property type="entry name" value="Metallophos"/>
    <property type="match status" value="1"/>
</dbReference>
<dbReference type="GO" id="GO:0110154">
    <property type="term" value="P:RNA decapping"/>
    <property type="evidence" value="ECO:0007669"/>
    <property type="project" value="TreeGrafter"/>
</dbReference>
<protein>
    <recommendedName>
        <fullName evidence="1">Calcineurin-like phosphoesterase domain-containing protein</fullName>
    </recommendedName>
</protein>
<comment type="caution">
    <text evidence="2">The sequence shown here is derived from an EMBL/GenBank/DDBJ whole genome shotgun (WGS) entry which is preliminary data.</text>
</comment>
<organism evidence="2 3">
    <name type="scientific">Sphingobium ummariense RL-3</name>
    <dbReference type="NCBI Taxonomy" id="1346791"/>
    <lineage>
        <taxon>Bacteria</taxon>
        <taxon>Pseudomonadati</taxon>
        <taxon>Pseudomonadota</taxon>
        <taxon>Alphaproteobacteria</taxon>
        <taxon>Sphingomonadales</taxon>
        <taxon>Sphingomonadaceae</taxon>
        <taxon>Sphingobium</taxon>
    </lineage>
</organism>
<dbReference type="STRING" id="1346791.M529_21015"/>
<dbReference type="eggNOG" id="COG0639">
    <property type="taxonomic scope" value="Bacteria"/>
</dbReference>
<keyword evidence="3" id="KW-1185">Reference proteome</keyword>
<dbReference type="InterPro" id="IPR004843">
    <property type="entry name" value="Calcineurin-like_PHP"/>
</dbReference>
<dbReference type="GO" id="GO:0005737">
    <property type="term" value="C:cytoplasm"/>
    <property type="evidence" value="ECO:0007669"/>
    <property type="project" value="TreeGrafter"/>
</dbReference>
<dbReference type="AlphaFoldDB" id="T0IN38"/>
<sequence length="252" mass="27645">MIALPSFLRRKPVPTEPPSVGEDRRVYAIGDIHGRADLLESLLERIKADNAARDPVASQIVLLGDLVDRGPDSARVIEMAMALAAHGGHCLKGNHEELFVRAARGDARVMPHFRRMGGMATLASYGLEEGVSADMDDAALAGWMLAHIPRAHVDFADSLADFVEIGDYLFVHAGIRPGRPLTAQHPEDLRWIRAEFLTDRRPHSHMVVHGHSITPDVDERPNRIGIDTGAYVSGRLTALALQGSARWRLQTP</sequence>
<name>T0IN38_9SPHN</name>
<feature type="domain" description="Calcineurin-like phosphoesterase" evidence="1">
    <location>
        <begin position="25"/>
        <end position="215"/>
    </location>
</feature>
<dbReference type="Proteomes" id="UP000015523">
    <property type="component" value="Unassembled WGS sequence"/>
</dbReference>
<dbReference type="CDD" id="cd00144">
    <property type="entry name" value="MPP_PPP_family"/>
    <property type="match status" value="1"/>
</dbReference>
<evidence type="ECO:0000259" key="1">
    <source>
        <dbReference type="Pfam" id="PF00149"/>
    </source>
</evidence>
<dbReference type="Gene3D" id="3.60.21.10">
    <property type="match status" value="1"/>
</dbReference>